<evidence type="ECO:0000313" key="2">
    <source>
        <dbReference type="Proteomes" id="UP000045840"/>
    </source>
</evidence>
<dbReference type="InterPro" id="IPR003458">
    <property type="entry name" value="Phage_T4_Gp38_tail_assem"/>
</dbReference>
<sequence>MRDAKDGGYIDDEDIPRLTAWQKYRYTLTKVDISAAPDIEWPVAPQ</sequence>
<protein>
    <submittedName>
        <fullName evidence="1">Tail assembly chaperone gp38</fullName>
    </submittedName>
</protein>
<reference evidence="2" key="1">
    <citation type="submission" date="2015-03" db="EMBL/GenBank/DDBJ databases">
        <authorList>
            <consortium name="Pathogen Informatics"/>
        </authorList>
    </citation>
    <scope>NUCLEOTIDE SEQUENCE [LARGE SCALE GENOMIC DNA]</scope>
    <source>
        <strain evidence="2">A125KOH2</strain>
    </source>
</reference>
<name>A0A0T9RR95_9GAMM</name>
<gene>
    <name evidence="1" type="ORF">ERS008529_04882</name>
</gene>
<dbReference type="AlphaFoldDB" id="A0A0T9RR95"/>
<accession>A0A0T9RR95</accession>
<dbReference type="EMBL" id="CQAZ01000155">
    <property type="protein sequence ID" value="CNI78844.1"/>
    <property type="molecule type" value="Genomic_DNA"/>
</dbReference>
<dbReference type="Pfam" id="PF02413">
    <property type="entry name" value="Caudo_TAP"/>
    <property type="match status" value="1"/>
</dbReference>
<proteinExistence type="predicted"/>
<dbReference type="Proteomes" id="UP000045840">
    <property type="component" value="Unassembled WGS sequence"/>
</dbReference>
<organism evidence="1 2">
    <name type="scientific">Yersinia pekkanenii</name>
    <dbReference type="NCBI Taxonomy" id="1288385"/>
    <lineage>
        <taxon>Bacteria</taxon>
        <taxon>Pseudomonadati</taxon>
        <taxon>Pseudomonadota</taxon>
        <taxon>Gammaproteobacteria</taxon>
        <taxon>Enterobacterales</taxon>
        <taxon>Yersiniaceae</taxon>
        <taxon>Yersinia</taxon>
    </lineage>
</organism>
<evidence type="ECO:0000313" key="1">
    <source>
        <dbReference type="EMBL" id="CNI78844.1"/>
    </source>
</evidence>